<dbReference type="EMBL" id="JAATWM020000005">
    <property type="protein sequence ID" value="KAF9880454.1"/>
    <property type="molecule type" value="Genomic_DNA"/>
</dbReference>
<reference evidence="3" key="2">
    <citation type="submission" date="2020-11" db="EMBL/GenBank/DDBJ databases">
        <title>Whole genome sequencing of Colletotrichum sp.</title>
        <authorList>
            <person name="Li H."/>
        </authorList>
    </citation>
    <scope>NUCLEOTIDE SEQUENCE</scope>
    <source>
        <strain evidence="3">CkLH20</strain>
    </source>
</reference>
<dbReference type="Proteomes" id="UP000781932">
    <property type="component" value="Unassembled WGS sequence"/>
</dbReference>
<dbReference type="OrthoDB" id="2947935at2759"/>
<dbReference type="SMART" id="SM01111">
    <property type="entry name" value="CVNH"/>
    <property type="match status" value="1"/>
</dbReference>
<feature type="chain" id="PRO_5040498949" description="Cyanovirin-N domain-containing protein" evidence="1">
    <location>
        <begin position="17"/>
        <end position="130"/>
    </location>
</feature>
<name>A0A9P6LLI1_9PEZI</name>
<dbReference type="SUPFAM" id="SSF51322">
    <property type="entry name" value="Cyanovirin-N"/>
    <property type="match status" value="1"/>
</dbReference>
<dbReference type="InterPro" id="IPR011058">
    <property type="entry name" value="Cyanovirin-N"/>
</dbReference>
<dbReference type="InterPro" id="IPR036673">
    <property type="entry name" value="Cyanovirin-N_sf"/>
</dbReference>
<gene>
    <name evidence="3" type="ORF">CkaCkLH20_02408</name>
</gene>
<dbReference type="Gene3D" id="2.30.60.10">
    <property type="entry name" value="Cyanovirin-N"/>
    <property type="match status" value="1"/>
</dbReference>
<dbReference type="GeneID" id="62158201"/>
<feature type="signal peptide" evidence="1">
    <location>
        <begin position="1"/>
        <end position="16"/>
    </location>
</feature>
<keyword evidence="4" id="KW-1185">Reference proteome</keyword>
<evidence type="ECO:0000259" key="2">
    <source>
        <dbReference type="SMART" id="SM01111"/>
    </source>
</evidence>
<feature type="domain" description="Cyanovirin-N" evidence="2">
    <location>
        <begin position="18"/>
        <end position="129"/>
    </location>
</feature>
<evidence type="ECO:0000256" key="1">
    <source>
        <dbReference type="SAM" id="SignalP"/>
    </source>
</evidence>
<evidence type="ECO:0000313" key="4">
    <source>
        <dbReference type="Proteomes" id="UP000781932"/>
    </source>
</evidence>
<accession>A0A9P6LLI1</accession>
<evidence type="ECO:0000313" key="3">
    <source>
        <dbReference type="EMBL" id="KAF9880454.1"/>
    </source>
</evidence>
<proteinExistence type="predicted"/>
<organism evidence="3 4">
    <name type="scientific">Colletotrichum karsti</name>
    <dbReference type="NCBI Taxonomy" id="1095194"/>
    <lineage>
        <taxon>Eukaryota</taxon>
        <taxon>Fungi</taxon>
        <taxon>Dikarya</taxon>
        <taxon>Ascomycota</taxon>
        <taxon>Pezizomycotina</taxon>
        <taxon>Sordariomycetes</taxon>
        <taxon>Hypocreomycetidae</taxon>
        <taxon>Glomerellales</taxon>
        <taxon>Glomerellaceae</taxon>
        <taxon>Colletotrichum</taxon>
        <taxon>Colletotrichum boninense species complex</taxon>
    </lineage>
</organism>
<comment type="caution">
    <text evidence="3">The sequence shown here is derived from an EMBL/GenBank/DDBJ whole genome shotgun (WGS) entry which is preliminary data.</text>
</comment>
<protein>
    <recommendedName>
        <fullName evidence="2">Cyanovirin-N domain-containing protein</fullName>
    </recommendedName>
</protein>
<sequence length="130" mass="14215">MKFATVFALFATSAIAADFGKTCRDEHIDAATEVLSARCDTGDGKGTLKDTSLNLNDCFGYRDNKIQAVNQGHFGDVCSDCFAYRLPDPIYEVFGVFRVWMNCTCGSPTESTINLDKTKVTNKFGDLVCA</sequence>
<dbReference type="Pfam" id="PF08881">
    <property type="entry name" value="CVNH"/>
    <property type="match status" value="1"/>
</dbReference>
<reference evidence="3" key="1">
    <citation type="submission" date="2020-03" db="EMBL/GenBank/DDBJ databases">
        <authorList>
            <person name="He L."/>
        </authorList>
    </citation>
    <scope>NUCLEOTIDE SEQUENCE</scope>
    <source>
        <strain evidence="3">CkLH20</strain>
    </source>
</reference>
<dbReference type="AlphaFoldDB" id="A0A9P6LLI1"/>
<keyword evidence="1" id="KW-0732">Signal</keyword>
<dbReference type="RefSeq" id="XP_038749915.1">
    <property type="nucleotide sequence ID" value="XM_038885127.1"/>
</dbReference>